<organism evidence="1 2">
    <name type="scientific">Finegoldia magna</name>
    <name type="common">Peptostreptococcus magnus</name>
    <dbReference type="NCBI Taxonomy" id="1260"/>
    <lineage>
        <taxon>Bacteria</taxon>
        <taxon>Bacillati</taxon>
        <taxon>Bacillota</taxon>
        <taxon>Tissierellia</taxon>
        <taxon>Tissierellales</taxon>
        <taxon>Peptoniphilaceae</taxon>
        <taxon>Finegoldia</taxon>
    </lineage>
</organism>
<sequence length="113" mass="13334">MNRKQRRKAGIKTRVPTHNLTQEQLYAEIKKGVEEYREQLRSEAVDDALRVLAYVPLMVLRDKFGFGKIRLDKFLREFAEQVDCVENDYVGFEDMIETIKDETGLVITDYIKF</sequence>
<proteinExistence type="predicted"/>
<dbReference type="EMBL" id="NDYC01000004">
    <property type="protein sequence ID" value="OXZ29139.1"/>
    <property type="molecule type" value="Genomic_DNA"/>
</dbReference>
<reference evidence="2" key="1">
    <citation type="submission" date="2017-04" db="EMBL/GenBank/DDBJ databases">
        <title>Finegoldia magna isolated from orthopedic joint implant-associated infections.</title>
        <authorList>
            <person name="Bjorklund S."/>
            <person name="Bruggemann H."/>
            <person name="Jensen A."/>
            <person name="Hellmark B."/>
            <person name="Soderquist B."/>
        </authorList>
    </citation>
    <scope>NUCLEOTIDE SEQUENCE [LARGE SCALE GENOMIC DNA]</scope>
    <source>
        <strain evidence="2">CCUG 54800</strain>
    </source>
</reference>
<evidence type="ECO:0000313" key="2">
    <source>
        <dbReference type="Proteomes" id="UP000215413"/>
    </source>
</evidence>
<gene>
    <name evidence="1" type="ORF">B9N49_00515</name>
</gene>
<dbReference type="AlphaFoldDB" id="A0A233V9Q8"/>
<comment type="caution">
    <text evidence="1">The sequence shown here is derived from an EMBL/GenBank/DDBJ whole genome shotgun (WGS) entry which is preliminary data.</text>
</comment>
<name>A0A233V9Q8_FINMA</name>
<dbReference type="RefSeq" id="WP_094205082.1">
    <property type="nucleotide sequence ID" value="NZ_NDYC01000004.1"/>
</dbReference>
<protein>
    <submittedName>
        <fullName evidence="1">Uncharacterized protein</fullName>
    </submittedName>
</protein>
<accession>A0A233V9Q8</accession>
<dbReference type="Proteomes" id="UP000215413">
    <property type="component" value="Unassembled WGS sequence"/>
</dbReference>
<evidence type="ECO:0000313" key="1">
    <source>
        <dbReference type="EMBL" id="OXZ29139.1"/>
    </source>
</evidence>